<dbReference type="GO" id="GO:0006888">
    <property type="term" value="P:endoplasmic reticulum to Golgi vesicle-mediated transport"/>
    <property type="evidence" value="ECO:0007669"/>
    <property type="project" value="InterPro"/>
</dbReference>
<dbReference type="AlphaFoldDB" id="A0A835ITU1"/>
<evidence type="ECO:0000259" key="1">
    <source>
        <dbReference type="SMART" id="SM00256"/>
    </source>
</evidence>
<dbReference type="PANTHER" id="PTHR13520">
    <property type="entry name" value="RAD50-INTERACTING PROTEIN 1 RINT-1"/>
    <property type="match status" value="1"/>
</dbReference>
<organism evidence="2 3">
    <name type="scientific">Coptis chinensis</name>
    <dbReference type="NCBI Taxonomy" id="261450"/>
    <lineage>
        <taxon>Eukaryota</taxon>
        <taxon>Viridiplantae</taxon>
        <taxon>Streptophyta</taxon>
        <taxon>Embryophyta</taxon>
        <taxon>Tracheophyta</taxon>
        <taxon>Spermatophyta</taxon>
        <taxon>Magnoliopsida</taxon>
        <taxon>Ranunculales</taxon>
        <taxon>Ranunculaceae</taxon>
        <taxon>Coptidoideae</taxon>
        <taxon>Coptis</taxon>
    </lineage>
</organism>
<proteinExistence type="predicted"/>
<dbReference type="GO" id="GO:0006890">
    <property type="term" value="P:retrograde vesicle-mediated transport, Golgi to endoplasmic reticulum"/>
    <property type="evidence" value="ECO:0007669"/>
    <property type="project" value="InterPro"/>
</dbReference>
<dbReference type="OrthoDB" id="2189254at2759"/>
<name>A0A835ITU1_9MAGN</name>
<dbReference type="PANTHER" id="PTHR13520:SF0">
    <property type="entry name" value="RAD50-INTERACTING PROTEIN 1"/>
    <property type="match status" value="1"/>
</dbReference>
<evidence type="ECO:0000313" key="2">
    <source>
        <dbReference type="EMBL" id="KAF9623526.1"/>
    </source>
</evidence>
<dbReference type="GO" id="GO:0060628">
    <property type="term" value="P:regulation of ER to Golgi vesicle-mediated transport"/>
    <property type="evidence" value="ECO:0007669"/>
    <property type="project" value="TreeGrafter"/>
</dbReference>
<keyword evidence="3" id="KW-1185">Reference proteome</keyword>
<dbReference type="Gene3D" id="1.20.58.670">
    <property type="entry name" value="Dsl1p vesicle tethering complex, Tip20p subunit, domain D"/>
    <property type="match status" value="1"/>
</dbReference>
<dbReference type="InterPro" id="IPR042044">
    <property type="entry name" value="EXOC6PINT-1/Sec15/Tip20_C_dom2"/>
</dbReference>
<protein>
    <recommendedName>
        <fullName evidence="1">F-box domain-containing protein</fullName>
    </recommendedName>
</protein>
<dbReference type="InterPro" id="IPR036047">
    <property type="entry name" value="F-box-like_dom_sf"/>
</dbReference>
<feature type="domain" description="F-box" evidence="1">
    <location>
        <begin position="740"/>
        <end position="780"/>
    </location>
</feature>
<dbReference type="InterPro" id="IPR001810">
    <property type="entry name" value="F-box_dom"/>
</dbReference>
<dbReference type="GO" id="GO:0070939">
    <property type="term" value="C:Dsl1/NZR complex"/>
    <property type="evidence" value="ECO:0007669"/>
    <property type="project" value="InterPro"/>
</dbReference>
<evidence type="ECO:0000313" key="3">
    <source>
        <dbReference type="Proteomes" id="UP000631114"/>
    </source>
</evidence>
<dbReference type="Pfam" id="PF04437">
    <property type="entry name" value="RINT1_TIP1"/>
    <property type="match status" value="1"/>
</dbReference>
<dbReference type="SMART" id="SM00256">
    <property type="entry name" value="FBOX"/>
    <property type="match status" value="1"/>
</dbReference>
<accession>A0A835ITU1</accession>
<dbReference type="EMBL" id="JADFTS010000001">
    <property type="protein sequence ID" value="KAF9623526.1"/>
    <property type="molecule type" value="Genomic_DNA"/>
</dbReference>
<gene>
    <name evidence="2" type="ORF">IFM89_003316</name>
</gene>
<sequence length="1118" mass="127695">MESLLVLPKPITDGNEKVGLRKCKRSLGEELSILAKDLRRIGMVRSYVETTLSLEVLVGDLEDAVLCVTNQKALNGTDYRWKNEKMILACRAMNDIEDVLTSVLKNTSKWCMLLKSVDGRVDKPLAVLRLQALADHRIILNSIGWPPPLLTSELEGENGSELPNPLVLMQGGTKERYSQSFLALCSLQHLHTRREERKNFDVLGHKRDHRYGLWTIDELVSPIALRTEHHFSKWHDQPKFIFALGYKVTRDLVVGIDDILQPLIDKARLVGCSAKEDWVLAMSKILSAHLKKRFFSVLVERYEEKNSKSETIYSWLHLVDLIISFNNRMHKLADLGTAHVAGESIGFSREISLLSIFCDQPDWLRIWAKIELKDALKKLSSELENPKAWMISNKVKSYTELEPESFILTSGEDHNAPPIAEAVVKITQVMIERCQTLPSFLLRIQFIRSSSVRFLWHFFNILLQRCTETIYMASNAEDDASMKICESVNAARYCESILREWSEDVNFMEMRMAEDDSNSQVQSDQDDHCCFFWEEVKFLMKLETDWIVEIMAHLLRQFDIFSCEYVRNKEKWGWNLEDCGDYTLLGTANTESSDFVEALDTLRNRLHLLKTGLNSKDFLYLWRSIADGLDQFIFSSIVMGGATFSKRGVNQFSTDMQALFLVFQPFCVRPQAFFPCIRDSLKLFKLDLEDAKNLQSVLAKDTTAAGKCEDLHSMRIPFAAAFTLVGKIPALANQDPWRKVDNAIVESILARLPVADFFRCQAVCRRWESVICSPTFKKATKEFSNRLPWFFMLGIKFPSNVVYDMEVDKWRHICLQIHSDAGIPSIPLAASNGLMCCVSRTGMLFVCNPLNGSARNIDVVFGTEWFKAITMHARGSSYEVCEICWMVNFLYMRIYSSLSNNWTEFPLTVICFDPNYVESNNLVAGNMLHAGEMLLPAHRINVEWAPTREIEGVTTFNSSGDLMVYYLEPSGQLVGCNTNKKIAIIYPPPVIHGQACSFDLAECHGRILILLLMEENRAETLRVWEFHCQEKRWNNIAAMPLEMSQGYNGLNTEITCTGCGDYIMVCLSSMEYNFTMTVVFNIVENTWKELPACLDPNCGHPKRLLSAFSFVPNIEDRA</sequence>
<dbReference type="Proteomes" id="UP000631114">
    <property type="component" value="Unassembled WGS sequence"/>
</dbReference>
<dbReference type="Pfam" id="PF00646">
    <property type="entry name" value="F-box"/>
    <property type="match status" value="1"/>
</dbReference>
<dbReference type="SUPFAM" id="SSF81383">
    <property type="entry name" value="F-box domain"/>
    <property type="match status" value="1"/>
</dbReference>
<reference evidence="2 3" key="1">
    <citation type="submission" date="2020-10" db="EMBL/GenBank/DDBJ databases">
        <title>The Coptis chinensis genome and diversification of protoberbering-type alkaloids.</title>
        <authorList>
            <person name="Wang B."/>
            <person name="Shu S."/>
            <person name="Song C."/>
            <person name="Liu Y."/>
        </authorList>
    </citation>
    <scope>NUCLEOTIDE SEQUENCE [LARGE SCALE GENOMIC DNA]</scope>
    <source>
        <strain evidence="2">HL-2020</strain>
        <tissue evidence="2">Leaf</tissue>
    </source>
</reference>
<comment type="caution">
    <text evidence="2">The sequence shown here is derived from an EMBL/GenBank/DDBJ whole genome shotgun (WGS) entry which is preliminary data.</text>
</comment>
<dbReference type="InterPro" id="IPR007528">
    <property type="entry name" value="RINT1_Tip20"/>
</dbReference>
<dbReference type="PROSITE" id="PS51386">
    <property type="entry name" value="RINT1_TIP20"/>
    <property type="match status" value="1"/>
</dbReference>
<dbReference type="Gene3D" id="1.20.1280.50">
    <property type="match status" value="1"/>
</dbReference>